<reference evidence="3 4" key="1">
    <citation type="submission" date="2019-03" db="EMBL/GenBank/DDBJ databases">
        <title>Genomics of glacier-inhabiting Cryobacterium strains.</title>
        <authorList>
            <person name="Liu Q."/>
            <person name="Xin Y.-H."/>
        </authorList>
    </citation>
    <scope>NUCLEOTIDE SEQUENCE [LARGE SCALE GENOMIC DNA]</scope>
    <source>
        <strain evidence="3 4">Sr47</strain>
    </source>
</reference>
<feature type="transmembrane region" description="Helical" evidence="1">
    <location>
        <begin position="12"/>
        <end position="33"/>
    </location>
</feature>
<keyword evidence="4" id="KW-1185">Reference proteome</keyword>
<proteinExistence type="predicted"/>
<gene>
    <name evidence="3" type="ORF">E3O23_12120</name>
</gene>
<dbReference type="RefSeq" id="WP_134491365.1">
    <property type="nucleotide sequence ID" value="NZ_SOEZ01000059.1"/>
</dbReference>
<accession>A0A4V3I6A6</accession>
<organism evidence="3 4">
    <name type="scientific">Cryobacterium tagatosivorans</name>
    <dbReference type="NCBI Taxonomy" id="1259199"/>
    <lineage>
        <taxon>Bacteria</taxon>
        <taxon>Bacillati</taxon>
        <taxon>Actinomycetota</taxon>
        <taxon>Actinomycetes</taxon>
        <taxon>Micrococcales</taxon>
        <taxon>Microbacteriaceae</taxon>
        <taxon>Cryobacterium</taxon>
    </lineage>
</organism>
<evidence type="ECO:0000259" key="2">
    <source>
        <dbReference type="Pfam" id="PF07811"/>
    </source>
</evidence>
<evidence type="ECO:0000313" key="4">
    <source>
        <dbReference type="Proteomes" id="UP000297866"/>
    </source>
</evidence>
<keyword evidence="1" id="KW-0472">Membrane</keyword>
<evidence type="ECO:0000313" key="3">
    <source>
        <dbReference type="EMBL" id="TFB48961.1"/>
    </source>
</evidence>
<sequence>MMRFRDRCSERGAAAVEFALILPVLVMLVLGLVEFSRVYNVQISLSNAAREGARSMAIHNNAGTARTAAILAAPSVNPTVTAGQIGISPGTCTAGGAVTVTINYNVALMTGFFGASIPLTGTGVFRCNG</sequence>
<keyword evidence="1" id="KW-1133">Transmembrane helix</keyword>
<comment type="caution">
    <text evidence="3">The sequence shown here is derived from an EMBL/GenBank/DDBJ whole genome shotgun (WGS) entry which is preliminary data.</text>
</comment>
<dbReference type="EMBL" id="SOEZ01000059">
    <property type="protein sequence ID" value="TFB48961.1"/>
    <property type="molecule type" value="Genomic_DNA"/>
</dbReference>
<protein>
    <submittedName>
        <fullName evidence="3">Pilus assembly protein</fullName>
    </submittedName>
</protein>
<dbReference type="AlphaFoldDB" id="A0A4V3I6A6"/>
<dbReference type="Pfam" id="PF07811">
    <property type="entry name" value="TadE"/>
    <property type="match status" value="1"/>
</dbReference>
<dbReference type="InterPro" id="IPR012495">
    <property type="entry name" value="TadE-like_dom"/>
</dbReference>
<name>A0A4V3I6A6_9MICO</name>
<feature type="domain" description="TadE-like" evidence="2">
    <location>
        <begin position="12"/>
        <end position="54"/>
    </location>
</feature>
<evidence type="ECO:0000256" key="1">
    <source>
        <dbReference type="SAM" id="Phobius"/>
    </source>
</evidence>
<keyword evidence="1" id="KW-0812">Transmembrane</keyword>
<dbReference type="Proteomes" id="UP000297866">
    <property type="component" value="Unassembled WGS sequence"/>
</dbReference>